<evidence type="ECO:0000313" key="3">
    <source>
        <dbReference type="Proteomes" id="UP000183809"/>
    </source>
</evidence>
<dbReference type="OrthoDB" id="4757095at2759"/>
<dbReference type="AlphaFoldDB" id="A0A1J9QYD8"/>
<evidence type="ECO:0000313" key="2">
    <source>
        <dbReference type="EMBL" id="OJD33416.1"/>
    </source>
</evidence>
<dbReference type="RefSeq" id="XP_020129676.1">
    <property type="nucleotide sequence ID" value="XM_020273963.1"/>
</dbReference>
<dbReference type="GeneID" id="31014224"/>
<dbReference type="InterPro" id="IPR056632">
    <property type="entry name" value="DUF7730"/>
</dbReference>
<dbReference type="Proteomes" id="UP000183809">
    <property type="component" value="Unassembled WGS sequence"/>
</dbReference>
<dbReference type="PANTHER" id="PTHR38790">
    <property type="entry name" value="2EXR DOMAIN-CONTAINING PROTEIN-RELATED"/>
    <property type="match status" value="1"/>
</dbReference>
<proteinExistence type="predicted"/>
<sequence length="328" mass="37690">MAHAFDRQRRQLRFGTAFNTTTSIRLSSQHTSRDAARAAMQSLYRCCARGDPVGAGSTSPGGDAQAPAHQLQSPLFRLPAEIRLMVWEYALGDELIHMEHCSARKCYEPGHPAAPVSWAILYKEERLACGKTWAQKDWLKNMNWHFASTVCTKNADLPDGQTVRKGAILGLPLSCKRCYRESLAFLYMNNLFDFKTPQDFLCFSKTIPRPLTTPVTRIRIRLVLNWSLNYAHNYQTYRTLTKPPVWNLFCAAVWAMKLQEVHVNLRQAIPLGHIADVLLLLDRLRVDRVVIETYQSVDEIRSYIEQTGRKYHVRERVPWEECFVTFAS</sequence>
<feature type="domain" description="DUF7730" evidence="1">
    <location>
        <begin position="69"/>
        <end position="267"/>
    </location>
</feature>
<dbReference type="EMBL" id="MNUE01000030">
    <property type="protein sequence ID" value="OJD33416.1"/>
    <property type="molecule type" value="Genomic_DNA"/>
</dbReference>
<gene>
    <name evidence="2" type="ORF">BKCO1_300008</name>
</gene>
<reference evidence="2 3" key="1">
    <citation type="submission" date="2016-10" db="EMBL/GenBank/DDBJ databases">
        <title>Proteomics and genomics reveal pathogen-plant mechanisms compatible with a hemibiotrophic lifestyle of Diplodia corticola.</title>
        <authorList>
            <person name="Fernandes I."/>
            <person name="De Jonge R."/>
            <person name="Van De Peer Y."/>
            <person name="Devreese B."/>
            <person name="Alves A."/>
            <person name="Esteves A.C."/>
        </authorList>
    </citation>
    <scope>NUCLEOTIDE SEQUENCE [LARGE SCALE GENOMIC DNA]</scope>
    <source>
        <strain evidence="2 3">CBS 112549</strain>
    </source>
</reference>
<organism evidence="2 3">
    <name type="scientific">Diplodia corticola</name>
    <dbReference type="NCBI Taxonomy" id="236234"/>
    <lineage>
        <taxon>Eukaryota</taxon>
        <taxon>Fungi</taxon>
        <taxon>Dikarya</taxon>
        <taxon>Ascomycota</taxon>
        <taxon>Pezizomycotina</taxon>
        <taxon>Dothideomycetes</taxon>
        <taxon>Dothideomycetes incertae sedis</taxon>
        <taxon>Botryosphaeriales</taxon>
        <taxon>Botryosphaeriaceae</taxon>
        <taxon>Diplodia</taxon>
    </lineage>
</organism>
<comment type="caution">
    <text evidence="2">The sequence shown here is derived from an EMBL/GenBank/DDBJ whole genome shotgun (WGS) entry which is preliminary data.</text>
</comment>
<evidence type="ECO:0000259" key="1">
    <source>
        <dbReference type="Pfam" id="PF24864"/>
    </source>
</evidence>
<name>A0A1J9QYD8_9PEZI</name>
<keyword evidence="3" id="KW-1185">Reference proteome</keyword>
<protein>
    <submittedName>
        <fullName evidence="2">Memo1 family protein</fullName>
    </submittedName>
</protein>
<accession>A0A1J9QYD8</accession>
<dbReference type="Pfam" id="PF24864">
    <property type="entry name" value="DUF7730"/>
    <property type="match status" value="1"/>
</dbReference>